<feature type="compositionally biased region" description="Basic and acidic residues" evidence="1">
    <location>
        <begin position="47"/>
        <end position="60"/>
    </location>
</feature>
<dbReference type="EMBL" id="CP086322">
    <property type="protein sequence ID" value="UQA97544.1"/>
    <property type="molecule type" value="Genomic_DNA"/>
</dbReference>
<dbReference type="Proteomes" id="UP000830115">
    <property type="component" value="Chromosome"/>
</dbReference>
<accession>A0ABY4MLH0</accession>
<reference evidence="2" key="1">
    <citation type="submission" date="2021-10" db="EMBL/GenBank/DDBJ databases">
        <title>Streptomyces nigrumlapis sp.nov.,an antimicrobial producing actinobacterium isolated from Black Gobi rocks.</title>
        <authorList>
            <person name="Wen Y."/>
            <person name="Zhang W."/>
            <person name="Liu X.G."/>
        </authorList>
    </citation>
    <scope>NUCLEOTIDE SEQUENCE</scope>
    <source>
        <strain evidence="2">ST13-2-2</strain>
    </source>
</reference>
<organism evidence="2 3">
    <name type="scientific">Streptomyces halobius</name>
    <dbReference type="NCBI Taxonomy" id="2879846"/>
    <lineage>
        <taxon>Bacteria</taxon>
        <taxon>Bacillati</taxon>
        <taxon>Actinomycetota</taxon>
        <taxon>Actinomycetes</taxon>
        <taxon>Kitasatosporales</taxon>
        <taxon>Streptomycetaceae</taxon>
        <taxon>Streptomyces</taxon>
    </lineage>
</organism>
<name>A0ABY4MLH0_9ACTN</name>
<keyword evidence="3" id="KW-1185">Reference proteome</keyword>
<dbReference type="RefSeq" id="WP_248868516.1">
    <property type="nucleotide sequence ID" value="NZ_CP086322.1"/>
</dbReference>
<proteinExistence type="predicted"/>
<feature type="region of interest" description="Disordered" evidence="1">
    <location>
        <begin position="41"/>
        <end position="71"/>
    </location>
</feature>
<sequence>MRARTNTTADAAPQGRDLQQPGYGVPSSALLARSDRGLARFLAATSDDQHDADRHTERRPHSPHPTPARPR</sequence>
<evidence type="ECO:0000256" key="1">
    <source>
        <dbReference type="SAM" id="MobiDB-lite"/>
    </source>
</evidence>
<evidence type="ECO:0000313" key="3">
    <source>
        <dbReference type="Proteomes" id="UP000830115"/>
    </source>
</evidence>
<evidence type="ECO:0000313" key="2">
    <source>
        <dbReference type="EMBL" id="UQA97544.1"/>
    </source>
</evidence>
<feature type="region of interest" description="Disordered" evidence="1">
    <location>
        <begin position="1"/>
        <end position="28"/>
    </location>
</feature>
<protein>
    <submittedName>
        <fullName evidence="2">Uncharacterized protein</fullName>
    </submittedName>
</protein>
<gene>
    <name evidence="2" type="ORF">K9S39_41895</name>
</gene>